<reference evidence="2 3" key="1">
    <citation type="submission" date="2014-02" db="EMBL/GenBank/DDBJ databases">
        <title>The genome sequence of Colletotrichum salicis CBS 607.94.</title>
        <authorList>
            <person name="Baroncelli R."/>
            <person name="Thon M.R."/>
        </authorList>
    </citation>
    <scope>NUCLEOTIDE SEQUENCE [LARGE SCALE GENOMIC DNA]</scope>
    <source>
        <strain evidence="2 3">CBS 607.94</strain>
    </source>
</reference>
<accession>A0A135UJ68</accession>
<dbReference type="EMBL" id="JFFI01001384">
    <property type="protein sequence ID" value="KXH60451.1"/>
    <property type="molecule type" value="Genomic_DNA"/>
</dbReference>
<evidence type="ECO:0000256" key="1">
    <source>
        <dbReference type="SAM" id="MobiDB-lite"/>
    </source>
</evidence>
<keyword evidence="3" id="KW-1185">Reference proteome</keyword>
<protein>
    <submittedName>
        <fullName evidence="2">Uncharacterized protein</fullName>
    </submittedName>
</protein>
<sequence>MLLKAQPGASIWHLKLPSQQCGMLGSGRFPKRTEHKPEAMGPWGSFIYEGNSKGAEEEKQRASEMRSLTEVTNTQRAGPLQDISKNQNSPIPLHNPAIQRPRQHQAPSTKQKKHRQRNQGPRSKGALPKHPVPNRPVQFPFDPRPAVSFFYSTVPGPLFLSWAYFLSQSPSRVVSSLAAAAPRPLEPNSSRPQVEPPPLFVAVSGYLPRKPQSSPSDCTAYGYDSRPT</sequence>
<dbReference type="OrthoDB" id="10600802at2759"/>
<feature type="compositionally biased region" description="Basic and acidic residues" evidence="1">
    <location>
        <begin position="54"/>
        <end position="64"/>
    </location>
</feature>
<feature type="region of interest" description="Disordered" evidence="1">
    <location>
        <begin position="206"/>
        <end position="228"/>
    </location>
</feature>
<evidence type="ECO:0000313" key="3">
    <source>
        <dbReference type="Proteomes" id="UP000070121"/>
    </source>
</evidence>
<organism evidence="2 3">
    <name type="scientific">Colletotrichum salicis</name>
    <dbReference type="NCBI Taxonomy" id="1209931"/>
    <lineage>
        <taxon>Eukaryota</taxon>
        <taxon>Fungi</taxon>
        <taxon>Dikarya</taxon>
        <taxon>Ascomycota</taxon>
        <taxon>Pezizomycotina</taxon>
        <taxon>Sordariomycetes</taxon>
        <taxon>Hypocreomycetidae</taxon>
        <taxon>Glomerellales</taxon>
        <taxon>Glomerellaceae</taxon>
        <taxon>Colletotrichum</taxon>
        <taxon>Colletotrichum acutatum species complex</taxon>
    </lineage>
</organism>
<comment type="caution">
    <text evidence="2">The sequence shown here is derived from an EMBL/GenBank/DDBJ whole genome shotgun (WGS) entry which is preliminary data.</text>
</comment>
<evidence type="ECO:0000313" key="2">
    <source>
        <dbReference type="EMBL" id="KXH60451.1"/>
    </source>
</evidence>
<gene>
    <name evidence="2" type="ORF">CSAL01_11090</name>
</gene>
<feature type="region of interest" description="Disordered" evidence="1">
    <location>
        <begin position="33"/>
        <end position="136"/>
    </location>
</feature>
<proteinExistence type="predicted"/>
<dbReference type="AlphaFoldDB" id="A0A135UJ68"/>
<name>A0A135UJ68_9PEZI</name>
<dbReference type="Proteomes" id="UP000070121">
    <property type="component" value="Unassembled WGS sequence"/>
</dbReference>